<dbReference type="Gene3D" id="2.70.70.10">
    <property type="entry name" value="Glucose Permease (Domain IIA)"/>
    <property type="match status" value="1"/>
</dbReference>
<dbReference type="InterPro" id="IPR011297">
    <property type="entry name" value="PTS_IIABC_b_glu"/>
</dbReference>
<evidence type="ECO:0000259" key="14">
    <source>
        <dbReference type="PROSITE" id="PS51098"/>
    </source>
</evidence>
<dbReference type="GO" id="GO:0005886">
    <property type="term" value="C:plasma membrane"/>
    <property type="evidence" value="ECO:0007669"/>
    <property type="project" value="UniProtKB-SubCell"/>
</dbReference>
<feature type="transmembrane region" description="Helical" evidence="12">
    <location>
        <begin position="114"/>
        <end position="137"/>
    </location>
</feature>
<evidence type="ECO:0000259" key="15">
    <source>
        <dbReference type="PROSITE" id="PS51103"/>
    </source>
</evidence>
<dbReference type="InterPro" id="IPR011055">
    <property type="entry name" value="Dup_hybrid_motif"/>
</dbReference>
<dbReference type="InterPro" id="IPR001996">
    <property type="entry name" value="PTS_IIB_1"/>
</dbReference>
<comment type="caution">
    <text evidence="16">The sequence shown here is derived from an EMBL/GenBank/DDBJ whole genome shotgun (WGS) entry which is preliminary data.</text>
</comment>
<dbReference type="FunFam" id="2.70.70.10:FF:000001">
    <property type="entry name" value="PTS system glucose-specific IIA component"/>
    <property type="match status" value="1"/>
</dbReference>
<keyword evidence="6" id="KW-0598">Phosphotransferase system</keyword>
<keyword evidence="4" id="KW-0762">Sugar transport</keyword>
<evidence type="ECO:0000256" key="12">
    <source>
        <dbReference type="SAM" id="Phobius"/>
    </source>
</evidence>
<reference evidence="16" key="1">
    <citation type="journal article" date="2021" name="PeerJ">
        <title>Extensive microbial diversity within the chicken gut microbiome revealed by metagenomics and culture.</title>
        <authorList>
            <person name="Gilroy R."/>
            <person name="Ravi A."/>
            <person name="Getino M."/>
            <person name="Pursley I."/>
            <person name="Horton D.L."/>
            <person name="Alikhan N.F."/>
            <person name="Baker D."/>
            <person name="Gharbi K."/>
            <person name="Hall N."/>
            <person name="Watson M."/>
            <person name="Adriaenssens E.M."/>
            <person name="Foster-Nyarko E."/>
            <person name="Jarju S."/>
            <person name="Secka A."/>
            <person name="Antonio M."/>
            <person name="Oren A."/>
            <person name="Chaudhuri R.R."/>
            <person name="La Ragione R."/>
            <person name="Hildebrand F."/>
            <person name="Pallen M.J."/>
        </authorList>
    </citation>
    <scope>NUCLEOTIDE SEQUENCE</scope>
    <source>
        <strain evidence="16">CHK180-15479</strain>
    </source>
</reference>
<dbReference type="NCBIfam" id="TIGR01995">
    <property type="entry name" value="PTS-II-ABC-beta"/>
    <property type="match status" value="1"/>
</dbReference>
<dbReference type="AlphaFoldDB" id="A0A9D2N288"/>
<feature type="transmembrane region" description="Helical" evidence="12">
    <location>
        <begin position="430"/>
        <end position="452"/>
    </location>
</feature>
<evidence type="ECO:0000256" key="10">
    <source>
        <dbReference type="ARBA" id="ARBA00023136"/>
    </source>
</evidence>
<gene>
    <name evidence="16" type="ORF">H9704_11380</name>
</gene>
<dbReference type="FunFam" id="3.30.1360.60:FF:000001">
    <property type="entry name" value="PTS system glucose-specific IIBC component PtsG"/>
    <property type="match status" value="1"/>
</dbReference>
<dbReference type="PROSITE" id="PS51103">
    <property type="entry name" value="PTS_EIIC_TYPE_1"/>
    <property type="match status" value="1"/>
</dbReference>
<dbReference type="Pfam" id="PF02378">
    <property type="entry name" value="PTS_EIIC"/>
    <property type="match status" value="1"/>
</dbReference>
<evidence type="ECO:0000256" key="1">
    <source>
        <dbReference type="ARBA" id="ARBA00004651"/>
    </source>
</evidence>
<evidence type="ECO:0000256" key="4">
    <source>
        <dbReference type="ARBA" id="ARBA00022597"/>
    </source>
</evidence>
<evidence type="ECO:0000259" key="13">
    <source>
        <dbReference type="PROSITE" id="PS51093"/>
    </source>
</evidence>
<evidence type="ECO:0000256" key="3">
    <source>
        <dbReference type="ARBA" id="ARBA00022475"/>
    </source>
</evidence>
<feature type="domain" description="PTS EIIB type-1" evidence="14">
    <location>
        <begin position="4"/>
        <end position="86"/>
    </location>
</feature>
<dbReference type="Gene3D" id="3.30.1360.60">
    <property type="entry name" value="Glucose permease domain IIB"/>
    <property type="match status" value="1"/>
</dbReference>
<dbReference type="GO" id="GO:0016301">
    <property type="term" value="F:kinase activity"/>
    <property type="evidence" value="ECO:0007669"/>
    <property type="project" value="UniProtKB-KW"/>
</dbReference>
<feature type="transmembrane region" description="Helical" evidence="12">
    <location>
        <begin position="143"/>
        <end position="163"/>
    </location>
</feature>
<proteinExistence type="predicted"/>
<evidence type="ECO:0000256" key="5">
    <source>
        <dbReference type="ARBA" id="ARBA00022679"/>
    </source>
</evidence>
<evidence type="ECO:0000313" key="16">
    <source>
        <dbReference type="EMBL" id="HJC06733.1"/>
    </source>
</evidence>
<dbReference type="EMBL" id="DWWT01000059">
    <property type="protein sequence ID" value="HJC06733.1"/>
    <property type="molecule type" value="Genomic_DNA"/>
</dbReference>
<dbReference type="GO" id="GO:0009401">
    <property type="term" value="P:phosphoenolpyruvate-dependent sugar phosphotransferase system"/>
    <property type="evidence" value="ECO:0007669"/>
    <property type="project" value="UniProtKB-KW"/>
</dbReference>
<reference evidence="16" key="2">
    <citation type="submission" date="2021-04" db="EMBL/GenBank/DDBJ databases">
        <authorList>
            <person name="Gilroy R."/>
        </authorList>
    </citation>
    <scope>NUCLEOTIDE SEQUENCE</scope>
    <source>
        <strain evidence="16">CHK180-15479</strain>
    </source>
</reference>
<evidence type="ECO:0000256" key="2">
    <source>
        <dbReference type="ARBA" id="ARBA00022448"/>
    </source>
</evidence>
<accession>A0A9D2N288</accession>
<dbReference type="PROSITE" id="PS00371">
    <property type="entry name" value="PTS_EIIA_TYPE_1_HIS"/>
    <property type="match status" value="1"/>
</dbReference>
<evidence type="ECO:0000313" key="17">
    <source>
        <dbReference type="Proteomes" id="UP000823910"/>
    </source>
</evidence>
<dbReference type="Pfam" id="PF00367">
    <property type="entry name" value="PTS_EIIB"/>
    <property type="match status" value="1"/>
</dbReference>
<dbReference type="GO" id="GO:0090589">
    <property type="term" value="F:protein-phosphocysteine-trehalose phosphotransferase system transporter activity"/>
    <property type="evidence" value="ECO:0007669"/>
    <property type="project" value="TreeGrafter"/>
</dbReference>
<feature type="domain" description="PTS EIIC type-1" evidence="15">
    <location>
        <begin position="105"/>
        <end position="463"/>
    </location>
</feature>
<dbReference type="InterPro" id="IPR013013">
    <property type="entry name" value="PTS_EIIC_1"/>
</dbReference>
<feature type="domain" description="PTS EIIA type-1" evidence="13">
    <location>
        <begin position="536"/>
        <end position="640"/>
    </location>
</feature>
<dbReference type="InterPro" id="IPR036878">
    <property type="entry name" value="Glu_permease_IIB"/>
</dbReference>
<evidence type="ECO:0000256" key="6">
    <source>
        <dbReference type="ARBA" id="ARBA00022683"/>
    </source>
</evidence>
<comment type="subcellular location">
    <subcellularLocation>
        <location evidence="1">Cell membrane</location>
        <topology evidence="1">Multi-pass membrane protein</topology>
    </subcellularLocation>
</comment>
<keyword evidence="9 12" id="KW-1133">Transmembrane helix</keyword>
<evidence type="ECO:0000256" key="9">
    <source>
        <dbReference type="ARBA" id="ARBA00022989"/>
    </source>
</evidence>
<dbReference type="InterPro" id="IPR001127">
    <property type="entry name" value="PTS_EIIA_1_perm"/>
</dbReference>
<dbReference type="NCBIfam" id="TIGR00830">
    <property type="entry name" value="PTBA"/>
    <property type="match status" value="1"/>
</dbReference>
<dbReference type="Pfam" id="PF00358">
    <property type="entry name" value="PTS_EIIA_1"/>
    <property type="match status" value="1"/>
</dbReference>
<name>A0A9D2N288_9FIRM</name>
<dbReference type="SUPFAM" id="SSF55604">
    <property type="entry name" value="Glucose permease domain IIB"/>
    <property type="match status" value="1"/>
</dbReference>
<dbReference type="Proteomes" id="UP000823910">
    <property type="component" value="Unassembled WGS sequence"/>
</dbReference>
<dbReference type="PANTHER" id="PTHR30175:SF1">
    <property type="entry name" value="PTS SYSTEM ARBUTIN-, CELLOBIOSE-, AND SALICIN-SPECIFIC EIIBC COMPONENT-RELATED"/>
    <property type="match status" value="1"/>
</dbReference>
<keyword evidence="5 16" id="KW-0808">Transferase</keyword>
<dbReference type="EC" id="2.7.1.-" evidence="16"/>
<dbReference type="PANTHER" id="PTHR30175">
    <property type="entry name" value="PHOSPHOTRANSFERASE SYSTEM TRANSPORT PROTEIN"/>
    <property type="match status" value="1"/>
</dbReference>
<dbReference type="InterPro" id="IPR003352">
    <property type="entry name" value="PTS_EIIC"/>
</dbReference>
<feature type="transmembrane region" description="Helical" evidence="12">
    <location>
        <begin position="386"/>
        <end position="405"/>
    </location>
</feature>
<organism evidence="16 17">
    <name type="scientific">Candidatus Enterocloster excrementipullorum</name>
    <dbReference type="NCBI Taxonomy" id="2838559"/>
    <lineage>
        <taxon>Bacteria</taxon>
        <taxon>Bacillati</taxon>
        <taxon>Bacillota</taxon>
        <taxon>Clostridia</taxon>
        <taxon>Lachnospirales</taxon>
        <taxon>Lachnospiraceae</taxon>
        <taxon>Enterocloster</taxon>
    </lineage>
</organism>
<evidence type="ECO:0000256" key="7">
    <source>
        <dbReference type="ARBA" id="ARBA00022692"/>
    </source>
</evidence>
<feature type="transmembrane region" description="Helical" evidence="12">
    <location>
        <begin position="289"/>
        <end position="311"/>
    </location>
</feature>
<evidence type="ECO:0000256" key="11">
    <source>
        <dbReference type="PROSITE-ProRule" id="PRU00421"/>
    </source>
</evidence>
<evidence type="ECO:0000256" key="8">
    <source>
        <dbReference type="ARBA" id="ARBA00022777"/>
    </source>
</evidence>
<protein>
    <submittedName>
        <fullName evidence="16">Beta-glucoside-specific PTS transporter subunit IIABC</fullName>
        <ecNumber evidence="16">2.7.1.-</ecNumber>
    </submittedName>
</protein>
<keyword evidence="10 12" id="KW-0472">Membrane</keyword>
<feature type="transmembrane region" description="Helical" evidence="12">
    <location>
        <begin position="175"/>
        <end position="194"/>
    </location>
</feature>
<dbReference type="SUPFAM" id="SSF51261">
    <property type="entry name" value="Duplicated hybrid motif"/>
    <property type="match status" value="1"/>
</dbReference>
<feature type="transmembrane region" description="Helical" evidence="12">
    <location>
        <begin position="251"/>
        <end position="277"/>
    </location>
</feature>
<dbReference type="GO" id="GO:0008982">
    <property type="term" value="F:protein-N(PI)-phosphohistidine-sugar phosphotransferase activity"/>
    <property type="evidence" value="ECO:0007669"/>
    <property type="project" value="InterPro"/>
</dbReference>
<keyword evidence="2" id="KW-0813">Transport</keyword>
<dbReference type="InterPro" id="IPR018113">
    <property type="entry name" value="PTrfase_EIIB_Cys"/>
</dbReference>
<feature type="transmembrane region" description="Helical" evidence="12">
    <location>
        <begin position="206"/>
        <end position="230"/>
    </location>
</feature>
<dbReference type="PROSITE" id="PS51098">
    <property type="entry name" value="PTS_EIIB_TYPE_1"/>
    <property type="match status" value="1"/>
</dbReference>
<dbReference type="PROSITE" id="PS01035">
    <property type="entry name" value="PTS_EIIB_TYPE_1_CYS"/>
    <property type="match status" value="1"/>
</dbReference>
<keyword evidence="7 12" id="KW-0812">Transmembrane</keyword>
<dbReference type="GO" id="GO:0015771">
    <property type="term" value="P:trehalose transport"/>
    <property type="evidence" value="ECO:0007669"/>
    <property type="project" value="TreeGrafter"/>
</dbReference>
<keyword evidence="8" id="KW-0418">Kinase</keyword>
<dbReference type="PROSITE" id="PS51093">
    <property type="entry name" value="PTS_EIIA_TYPE_1"/>
    <property type="match status" value="1"/>
</dbReference>
<dbReference type="CDD" id="cd00212">
    <property type="entry name" value="PTS_IIB_glc"/>
    <property type="match status" value="1"/>
</dbReference>
<keyword evidence="3" id="KW-1003">Cell membrane</keyword>
<feature type="active site" description="Phosphocysteine intermediate; for EIIB activity" evidence="11">
    <location>
        <position position="26"/>
    </location>
</feature>
<dbReference type="InterPro" id="IPR050558">
    <property type="entry name" value="PTS_Sugar-Specific_Components"/>
</dbReference>
<sequence length="666" mass="69186">MNYQELARKILELVGGKENVSGLTHCATRLRFNLHDESKAQTETLKNTPGVLGVVVSGGQYQVVIGNDVNHVYKPIAEVCSLGAGGSGAKAASEEKKSVGARLIDTITGIFTPVLPAITAAGMLKAVLSLLVAFHLVDSSASSYQIINFMADAAFYFLPILLANSAAKKFECNPYLAMMIGGMLLHPNFISMVSASQESGEAIRLFFIPIYNASYSSSVIPIILAVWFMSYVEPVADRISPKPIKFFTKPLITALVAGVAALAVLGPVGYIIASWIAAGVQALNTYVSWLVPMILGGVFPLLVMTGTHYGIIPIGINNRMTTGYDTIVYPANLASNIAQGAASFAVALKTKKPEVRQLASSAGITAVCGITEPALYGVNMRYKTPLVSACIGGAAGGLFVGLFHVRNYGGGSPGLMTLPGYIGGDSLRDLMFACIGAAIAFVITFILSYILYNEEPAAADNGNKTVPGGQKEAGAAAAGSTAEDRMAADSTVSSDAASGGNAAGSAAGSGTASGQAASNICAPVKGTLVPLSKVNDPTFAQEILGKGAAIEPEDGNFVSPVKGTVQAVFDTKHAIGFLTDDGLEVLIHVGLDTVNLKGKYFEALVSPGDAVEVGTPILKVDLESVKNEGYDVVTPILITNYMTRGDVISIDHGQVTTGDTIIKVIG</sequence>